<dbReference type="Pfam" id="PF12368">
    <property type="entry name" value="Rhodanese_C"/>
    <property type="match status" value="1"/>
</dbReference>
<evidence type="ECO:0000259" key="1">
    <source>
        <dbReference type="PROSITE" id="PS50206"/>
    </source>
</evidence>
<keyword evidence="2" id="KW-1185">Reference proteome</keyword>
<organism evidence="2 3">
    <name type="scientific">Clupea harengus</name>
    <name type="common">Atlantic herring</name>
    <dbReference type="NCBI Taxonomy" id="7950"/>
    <lineage>
        <taxon>Eukaryota</taxon>
        <taxon>Metazoa</taxon>
        <taxon>Chordata</taxon>
        <taxon>Craniata</taxon>
        <taxon>Vertebrata</taxon>
        <taxon>Euteleostomi</taxon>
        <taxon>Actinopterygii</taxon>
        <taxon>Neopterygii</taxon>
        <taxon>Teleostei</taxon>
        <taxon>Clupei</taxon>
        <taxon>Clupeiformes</taxon>
        <taxon>Clupeoidei</taxon>
        <taxon>Clupeidae</taxon>
        <taxon>Clupea</taxon>
    </lineage>
</organism>
<dbReference type="PANTHER" id="PTHR43268">
    <property type="entry name" value="THIOSULFATE SULFURTRANSFERASE/RHODANESE-LIKE DOMAIN-CONTAINING PROTEIN 2"/>
    <property type="match status" value="1"/>
</dbReference>
<dbReference type="KEGG" id="char:116220838"/>
<dbReference type="Proteomes" id="UP000515152">
    <property type="component" value="Chromosome 6"/>
</dbReference>
<gene>
    <name evidence="3" type="primary">LOC116220838</name>
</gene>
<dbReference type="GeneID" id="116220838"/>
<dbReference type="InterPro" id="IPR022111">
    <property type="entry name" value="Rhodanese_C"/>
</dbReference>
<reference evidence="3" key="1">
    <citation type="submission" date="2025-08" db="UniProtKB">
        <authorList>
            <consortium name="RefSeq"/>
        </authorList>
    </citation>
    <scope>IDENTIFICATION</scope>
</reference>
<dbReference type="InterPro" id="IPR001763">
    <property type="entry name" value="Rhodanese-like_dom"/>
</dbReference>
<evidence type="ECO:0000313" key="3">
    <source>
        <dbReference type="RefSeq" id="XP_042563889.1"/>
    </source>
</evidence>
<dbReference type="RefSeq" id="XP_042563889.1">
    <property type="nucleotide sequence ID" value="XM_042707955.1"/>
</dbReference>
<dbReference type="AlphaFoldDB" id="A0A8M1KQC9"/>
<proteinExistence type="predicted"/>
<name>A0A8M1KQC9_CLUHA</name>
<protein>
    <submittedName>
        <fullName evidence="3">Thiosulfate sulfurtransferase/rhodanese-like domain-containing protein 2</fullName>
    </submittedName>
</protein>
<feature type="domain" description="Rhodanese" evidence="1">
    <location>
        <begin position="1"/>
        <end position="44"/>
    </location>
</feature>
<sequence length="90" mass="10508">MYCTGGIRCERGSAYLRSKAVCKDVLQLSGGIHKYLERFPDGFYRGKLFVFDERYALTFNDDVIAECRYCRAPWDQYALCRPPVCVCVWF</sequence>
<dbReference type="PROSITE" id="PS50206">
    <property type="entry name" value="RHODANESE_3"/>
    <property type="match status" value="1"/>
</dbReference>
<dbReference type="PANTHER" id="PTHR43268:SF6">
    <property type="entry name" value="THIOSULFATE SULFURTRANSFERASE_RHODANESE-LIKE DOMAIN-CONTAINING PROTEIN 2"/>
    <property type="match status" value="1"/>
</dbReference>
<evidence type="ECO:0000313" key="2">
    <source>
        <dbReference type="Proteomes" id="UP000515152"/>
    </source>
</evidence>
<dbReference type="InterPro" id="IPR020936">
    <property type="entry name" value="TrhO"/>
</dbReference>
<dbReference type="OrthoDB" id="25002at2759"/>
<accession>A0A8M1KQC9</accession>